<name>A0A9W9YVM2_9CNID</name>
<feature type="transmembrane region" description="Helical" evidence="1">
    <location>
        <begin position="95"/>
        <end position="116"/>
    </location>
</feature>
<proteinExistence type="predicted"/>
<organism evidence="2 3">
    <name type="scientific">Desmophyllum pertusum</name>
    <dbReference type="NCBI Taxonomy" id="174260"/>
    <lineage>
        <taxon>Eukaryota</taxon>
        <taxon>Metazoa</taxon>
        <taxon>Cnidaria</taxon>
        <taxon>Anthozoa</taxon>
        <taxon>Hexacorallia</taxon>
        <taxon>Scleractinia</taxon>
        <taxon>Caryophylliina</taxon>
        <taxon>Caryophylliidae</taxon>
        <taxon>Desmophyllum</taxon>
    </lineage>
</organism>
<dbReference type="Proteomes" id="UP001163046">
    <property type="component" value="Unassembled WGS sequence"/>
</dbReference>
<protein>
    <recommendedName>
        <fullName evidence="4">EXPERA domain-containing protein</fullName>
    </recommendedName>
</protein>
<keyword evidence="3" id="KW-1185">Reference proteome</keyword>
<dbReference type="EMBL" id="MU826870">
    <property type="protein sequence ID" value="KAJ7370267.1"/>
    <property type="molecule type" value="Genomic_DNA"/>
</dbReference>
<reference evidence="2" key="1">
    <citation type="submission" date="2023-01" db="EMBL/GenBank/DDBJ databases">
        <title>Genome assembly of the deep-sea coral Lophelia pertusa.</title>
        <authorList>
            <person name="Herrera S."/>
            <person name="Cordes E."/>
        </authorList>
    </citation>
    <scope>NUCLEOTIDE SEQUENCE</scope>
    <source>
        <strain evidence="2">USNM1676648</strain>
        <tissue evidence="2">Polyp</tissue>
    </source>
</reference>
<keyword evidence="1" id="KW-1133">Transmembrane helix</keyword>
<gene>
    <name evidence="2" type="ORF">OS493_033613</name>
</gene>
<keyword evidence="1" id="KW-0472">Membrane</keyword>
<feature type="transmembrane region" description="Helical" evidence="1">
    <location>
        <begin position="136"/>
        <end position="156"/>
    </location>
</feature>
<comment type="caution">
    <text evidence="2">The sequence shown here is derived from an EMBL/GenBank/DDBJ whole genome shotgun (WGS) entry which is preliminary data.</text>
</comment>
<dbReference type="PANTHER" id="PTHR37919">
    <property type="entry name" value="PROTEIN CBG05606"/>
    <property type="match status" value="1"/>
</dbReference>
<feature type="transmembrane region" description="Helical" evidence="1">
    <location>
        <begin position="6"/>
        <end position="30"/>
    </location>
</feature>
<dbReference type="PANTHER" id="PTHR37919:SF2">
    <property type="entry name" value="EXPERA DOMAIN-CONTAINING PROTEIN"/>
    <property type="match status" value="1"/>
</dbReference>
<evidence type="ECO:0000256" key="1">
    <source>
        <dbReference type="SAM" id="Phobius"/>
    </source>
</evidence>
<evidence type="ECO:0000313" key="3">
    <source>
        <dbReference type="Proteomes" id="UP001163046"/>
    </source>
</evidence>
<evidence type="ECO:0000313" key="2">
    <source>
        <dbReference type="EMBL" id="KAJ7370267.1"/>
    </source>
</evidence>
<dbReference type="OrthoDB" id="60858at2759"/>
<accession>A0A9W9YVM2</accession>
<dbReference type="AlphaFoldDB" id="A0A9W9YVM2"/>
<evidence type="ECO:0008006" key="4">
    <source>
        <dbReference type="Google" id="ProtNLM"/>
    </source>
</evidence>
<keyword evidence="1" id="KW-0812">Transmembrane</keyword>
<sequence length="178" mass="19945">MAGRNLPFWVAVWLGISSVVCTIDALFIILRPHTLPGGKWNYLFAPYNLYIQADPGYKDLKDAFVVGQSLMNLVEVCLNVITVIMHIGGKAQLTSLLLAFMVNTMTFSKTVLYFLISSGLCGGHNYVSLSDWKKLIFLYIIPNGVWIVLPFLCMVATGRKMLQCMENDETTAKKLKSR</sequence>